<dbReference type="Pfam" id="PF00884">
    <property type="entry name" value="Sulfatase"/>
    <property type="match status" value="1"/>
</dbReference>
<evidence type="ECO:0000256" key="1">
    <source>
        <dbReference type="ARBA" id="ARBA00008779"/>
    </source>
</evidence>
<dbReference type="EMBL" id="CP127363">
    <property type="protein sequence ID" value="WIY49341.1"/>
    <property type="molecule type" value="Genomic_DNA"/>
</dbReference>
<evidence type="ECO:0000313" key="5">
    <source>
        <dbReference type="Proteomes" id="UP001242732"/>
    </source>
</evidence>
<dbReference type="RefSeq" id="WP_017438639.1">
    <property type="nucleotide sequence ID" value="NZ_CP023687.1"/>
</dbReference>
<keyword evidence="5" id="KW-1185">Reference proteome</keyword>
<dbReference type="Gene3D" id="3.40.720.10">
    <property type="entry name" value="Alkaline Phosphatase, subunit A"/>
    <property type="match status" value="1"/>
</dbReference>
<accession>A0ABY9AQX2</accession>
<dbReference type="Proteomes" id="UP001242732">
    <property type="component" value="Chromosome"/>
</dbReference>
<reference evidence="4 5" key="1">
    <citation type="submission" date="2023-06" db="EMBL/GenBank/DDBJ databases">
        <authorList>
            <person name="Ham H."/>
            <person name="Park D.S."/>
        </authorList>
    </citation>
    <scope>NUCLEOTIDE SEQUENCE [LARGE SCALE GENOMIC DNA]</scope>
    <source>
        <strain evidence="4 5">KACC 17005</strain>
    </source>
</reference>
<sequence length="458" mass="50627">MSAAPVNTPTGRAAPRPNIVFIVADDLGYADLGCYGGRDAAFGPVSPVLDRLAAGGLKLTQGYSNSPVCSPTRFALMTARYQYRLRGAAEEPIRTATRGNDRLGLPPAHPTLPSLLKDAGYRTALMGKWHLGYPPHFSPLTSGYEEFFGPMSGGVDYFTHCGANGTHDLWFGEEEKAQEGYLTDLITDHSVDYIARMAGGAKEQGTPFFLSVHYTAPHWPWETRDDEALAHELRDSKQPIYHLAGGNVETYRRMIHHMDEGIGRIMDTLRAHGLERDTLVVFTSDNGGERFSDNWPLVGGKMDLTEGGIRVPWIAHWPAAIAPGGTSAQPCLTMDWSATMLELGGAQPHPDYPWDGQTLAPLLHAAAWTADRPLFWRMNHRGQRAMRHGDWKYLRVDGVDYLFNLAQDERERANLAPLQPGRLAEMVQAWEAWEATMPAIPGDATVSLCYTDKDMPAR</sequence>
<dbReference type="SUPFAM" id="SSF53649">
    <property type="entry name" value="Alkaline phosphatase-like"/>
    <property type="match status" value="1"/>
</dbReference>
<evidence type="ECO:0000313" key="4">
    <source>
        <dbReference type="EMBL" id="WIY49341.1"/>
    </source>
</evidence>
<comment type="similarity">
    <text evidence="1">Belongs to the sulfatase family.</text>
</comment>
<dbReference type="InterPro" id="IPR017850">
    <property type="entry name" value="Alkaline_phosphatase_core_sf"/>
</dbReference>
<dbReference type="InterPro" id="IPR050738">
    <property type="entry name" value="Sulfatase"/>
</dbReference>
<dbReference type="InterPro" id="IPR000917">
    <property type="entry name" value="Sulfatase_N"/>
</dbReference>
<name>A0ABY9AQX2_PARCI</name>
<organism evidence="4 5">
    <name type="scientific">Paracidovorax citrulli</name>
    <name type="common">Acidovorax citrulli</name>
    <dbReference type="NCBI Taxonomy" id="80869"/>
    <lineage>
        <taxon>Bacteria</taxon>
        <taxon>Pseudomonadati</taxon>
        <taxon>Pseudomonadota</taxon>
        <taxon>Betaproteobacteria</taxon>
        <taxon>Burkholderiales</taxon>
        <taxon>Comamonadaceae</taxon>
        <taxon>Paracidovorax</taxon>
    </lineage>
</organism>
<evidence type="ECO:0000256" key="2">
    <source>
        <dbReference type="ARBA" id="ARBA00022801"/>
    </source>
</evidence>
<proteinExistence type="inferred from homology"/>
<feature type="domain" description="Sulfatase N-terminal" evidence="3">
    <location>
        <begin position="17"/>
        <end position="345"/>
    </location>
</feature>
<protein>
    <submittedName>
        <fullName evidence="4">Sulfatase-like hydrolase/transferase</fullName>
    </submittedName>
</protein>
<dbReference type="Gene3D" id="3.30.1120.10">
    <property type="match status" value="1"/>
</dbReference>
<evidence type="ECO:0000259" key="3">
    <source>
        <dbReference type="Pfam" id="PF00884"/>
    </source>
</evidence>
<dbReference type="PANTHER" id="PTHR42693">
    <property type="entry name" value="ARYLSULFATASE FAMILY MEMBER"/>
    <property type="match status" value="1"/>
</dbReference>
<gene>
    <name evidence="4" type="ORF">QRO08_01865</name>
</gene>
<dbReference type="PANTHER" id="PTHR42693:SF53">
    <property type="entry name" value="ENDO-4-O-SULFATASE"/>
    <property type="match status" value="1"/>
</dbReference>
<keyword evidence="2" id="KW-0378">Hydrolase</keyword>